<keyword evidence="6" id="KW-1185">Reference proteome</keyword>
<evidence type="ECO:0000313" key="5">
    <source>
        <dbReference type="EMBL" id="MFC5502556.1"/>
    </source>
</evidence>
<proteinExistence type="predicted"/>
<organism evidence="5 6">
    <name type="scientific">Lysinimonas soli</name>
    <dbReference type="NCBI Taxonomy" id="1074233"/>
    <lineage>
        <taxon>Bacteria</taxon>
        <taxon>Bacillati</taxon>
        <taxon>Actinomycetota</taxon>
        <taxon>Actinomycetes</taxon>
        <taxon>Micrococcales</taxon>
        <taxon>Microbacteriaceae</taxon>
        <taxon>Lysinimonas</taxon>
    </lineage>
</organism>
<dbReference type="PANTHER" id="PTHR33154:SF33">
    <property type="entry name" value="TRANSCRIPTIONAL REPRESSOR SDPR"/>
    <property type="match status" value="1"/>
</dbReference>
<name>A0ABW0NRH4_9MICO</name>
<evidence type="ECO:0000256" key="2">
    <source>
        <dbReference type="ARBA" id="ARBA00023125"/>
    </source>
</evidence>
<evidence type="ECO:0000256" key="1">
    <source>
        <dbReference type="ARBA" id="ARBA00023015"/>
    </source>
</evidence>
<keyword evidence="3" id="KW-0804">Transcription</keyword>
<dbReference type="InterPro" id="IPR001845">
    <property type="entry name" value="HTH_ArsR_DNA-bd_dom"/>
</dbReference>
<protein>
    <submittedName>
        <fullName evidence="5">ArsR/SmtB family transcription factor</fullName>
    </submittedName>
</protein>
<dbReference type="PANTHER" id="PTHR33154">
    <property type="entry name" value="TRANSCRIPTIONAL REGULATOR, ARSR FAMILY"/>
    <property type="match status" value="1"/>
</dbReference>
<dbReference type="SMART" id="SM00418">
    <property type="entry name" value="HTH_ARSR"/>
    <property type="match status" value="1"/>
</dbReference>
<evidence type="ECO:0000259" key="4">
    <source>
        <dbReference type="PROSITE" id="PS50987"/>
    </source>
</evidence>
<dbReference type="InterPro" id="IPR011991">
    <property type="entry name" value="ArsR-like_HTH"/>
</dbReference>
<dbReference type="SUPFAM" id="SSF46785">
    <property type="entry name" value="Winged helix' DNA-binding domain"/>
    <property type="match status" value="1"/>
</dbReference>
<keyword evidence="1" id="KW-0805">Transcription regulation</keyword>
<feature type="domain" description="HTH arsR-type" evidence="4">
    <location>
        <begin position="1"/>
        <end position="99"/>
    </location>
</feature>
<dbReference type="Pfam" id="PF01022">
    <property type="entry name" value="HTH_5"/>
    <property type="match status" value="1"/>
</dbReference>
<sequence length="166" mass="17767">MADIFDVLADGTRRELLIHLLRHSESGAASGPTAGEVAVSELVSELGISQPTVSKHLKVLRDHGLVTVREEGQHRYYRLDSRPLDEPAAWLAPFVDDGTAESGPPAEDAASTVFVAWAGAEVGERVGRRAAETAHSARVALEAAQEKLQGAQKRVAARLPQFPRGS</sequence>
<dbReference type="InterPro" id="IPR036388">
    <property type="entry name" value="WH-like_DNA-bd_sf"/>
</dbReference>
<dbReference type="InterPro" id="IPR036390">
    <property type="entry name" value="WH_DNA-bd_sf"/>
</dbReference>
<dbReference type="RefSeq" id="WP_386740248.1">
    <property type="nucleotide sequence ID" value="NZ_JBHSMG010000002.1"/>
</dbReference>
<dbReference type="Gene3D" id="1.10.10.10">
    <property type="entry name" value="Winged helix-like DNA-binding domain superfamily/Winged helix DNA-binding domain"/>
    <property type="match status" value="1"/>
</dbReference>
<dbReference type="NCBIfam" id="NF033788">
    <property type="entry name" value="HTH_metalloreg"/>
    <property type="match status" value="1"/>
</dbReference>
<evidence type="ECO:0000313" key="6">
    <source>
        <dbReference type="Proteomes" id="UP001596039"/>
    </source>
</evidence>
<dbReference type="EMBL" id="JBHSMG010000002">
    <property type="protein sequence ID" value="MFC5502556.1"/>
    <property type="molecule type" value="Genomic_DNA"/>
</dbReference>
<evidence type="ECO:0000256" key="3">
    <source>
        <dbReference type="ARBA" id="ARBA00023163"/>
    </source>
</evidence>
<dbReference type="CDD" id="cd00090">
    <property type="entry name" value="HTH_ARSR"/>
    <property type="match status" value="1"/>
</dbReference>
<dbReference type="InterPro" id="IPR051081">
    <property type="entry name" value="HTH_MetalResp_TranReg"/>
</dbReference>
<comment type="caution">
    <text evidence="5">The sequence shown here is derived from an EMBL/GenBank/DDBJ whole genome shotgun (WGS) entry which is preliminary data.</text>
</comment>
<dbReference type="Proteomes" id="UP001596039">
    <property type="component" value="Unassembled WGS sequence"/>
</dbReference>
<dbReference type="PROSITE" id="PS50987">
    <property type="entry name" value="HTH_ARSR_2"/>
    <property type="match status" value="1"/>
</dbReference>
<gene>
    <name evidence="5" type="ORF">ACFPJ4_09925</name>
</gene>
<keyword evidence="2" id="KW-0238">DNA-binding</keyword>
<accession>A0ABW0NRH4</accession>
<reference evidence="6" key="1">
    <citation type="journal article" date="2019" name="Int. J. Syst. Evol. Microbiol.">
        <title>The Global Catalogue of Microorganisms (GCM) 10K type strain sequencing project: providing services to taxonomists for standard genome sequencing and annotation.</title>
        <authorList>
            <consortium name="The Broad Institute Genomics Platform"/>
            <consortium name="The Broad Institute Genome Sequencing Center for Infectious Disease"/>
            <person name="Wu L."/>
            <person name="Ma J."/>
        </authorList>
    </citation>
    <scope>NUCLEOTIDE SEQUENCE [LARGE SCALE GENOMIC DNA]</scope>
    <source>
        <strain evidence="6">CGMCC 4.6997</strain>
    </source>
</reference>